<sequence length="32" mass="3597">MPPIPAPRYTLWLPGLIATALSLLFLTALWLF</sequence>
<dbReference type="EMBL" id="FOCO01000003">
    <property type="protein sequence ID" value="SEM82924.1"/>
    <property type="molecule type" value="Genomic_DNA"/>
</dbReference>
<evidence type="ECO:0000313" key="2">
    <source>
        <dbReference type="EMBL" id="SEM82924.1"/>
    </source>
</evidence>
<dbReference type="AlphaFoldDB" id="A0A1H8BLA6"/>
<evidence type="ECO:0000256" key="1">
    <source>
        <dbReference type="SAM" id="Phobius"/>
    </source>
</evidence>
<keyword evidence="3" id="KW-1185">Reference proteome</keyword>
<accession>A0A1H8BLA6</accession>
<proteinExistence type="predicted"/>
<keyword evidence="1" id="KW-1133">Transmembrane helix</keyword>
<feature type="transmembrane region" description="Helical" evidence="1">
    <location>
        <begin position="12"/>
        <end position="31"/>
    </location>
</feature>
<protein>
    <submittedName>
        <fullName evidence="2">Uncharacterized protein</fullName>
    </submittedName>
</protein>
<gene>
    <name evidence="2" type="ORF">SAMN05216227_100345</name>
</gene>
<organism evidence="2 3">
    <name type="scientific">Pseudorhodobacter antarcticus</name>
    <dbReference type="NCBI Taxonomy" id="1077947"/>
    <lineage>
        <taxon>Bacteria</taxon>
        <taxon>Pseudomonadati</taxon>
        <taxon>Pseudomonadota</taxon>
        <taxon>Alphaproteobacteria</taxon>
        <taxon>Rhodobacterales</taxon>
        <taxon>Paracoccaceae</taxon>
        <taxon>Pseudorhodobacter</taxon>
    </lineage>
</organism>
<dbReference type="STRING" id="1077947.SAMN05216227_100345"/>
<evidence type="ECO:0000313" key="3">
    <source>
        <dbReference type="Proteomes" id="UP000183002"/>
    </source>
</evidence>
<keyword evidence="1" id="KW-0472">Membrane</keyword>
<name>A0A1H8BLA6_9RHOB</name>
<keyword evidence="1" id="KW-0812">Transmembrane</keyword>
<dbReference type="Proteomes" id="UP000183002">
    <property type="component" value="Unassembled WGS sequence"/>
</dbReference>
<reference evidence="2 3" key="1">
    <citation type="submission" date="2016-10" db="EMBL/GenBank/DDBJ databases">
        <authorList>
            <person name="de Groot N.N."/>
        </authorList>
    </citation>
    <scope>NUCLEOTIDE SEQUENCE [LARGE SCALE GENOMIC DNA]</scope>
    <source>
        <strain evidence="2 3">CGMCC 1.10836</strain>
    </source>
</reference>